<gene>
    <name evidence="2" type="ORF">D7Z54_33935</name>
</gene>
<evidence type="ECO:0000313" key="2">
    <source>
        <dbReference type="EMBL" id="RSL28927.1"/>
    </source>
</evidence>
<feature type="transmembrane region" description="Helical" evidence="1">
    <location>
        <begin position="6"/>
        <end position="24"/>
    </location>
</feature>
<keyword evidence="1" id="KW-0812">Transmembrane</keyword>
<evidence type="ECO:0000256" key="1">
    <source>
        <dbReference type="SAM" id="Phobius"/>
    </source>
</evidence>
<evidence type="ECO:0008006" key="4">
    <source>
        <dbReference type="Google" id="ProtNLM"/>
    </source>
</evidence>
<name>A0A428MRY2_9BACI</name>
<dbReference type="Proteomes" id="UP000275076">
    <property type="component" value="Unassembled WGS sequence"/>
</dbReference>
<sequence>MEISFIEILMLIIGFYLFFTVIKIDGRVKGIKYTLDQISKQAGIPENPVNNELRELISQGDDVKAVKKVRETLGLSLVEGKQYIDALKAENK</sequence>
<comment type="caution">
    <text evidence="2">The sequence shown here is derived from an EMBL/GenBank/DDBJ whole genome shotgun (WGS) entry which is preliminary data.</text>
</comment>
<keyword evidence="1" id="KW-1133">Transmembrane helix</keyword>
<dbReference type="EMBL" id="RBVX01000117">
    <property type="protein sequence ID" value="RSL28927.1"/>
    <property type="molecule type" value="Genomic_DNA"/>
</dbReference>
<protein>
    <recommendedName>
        <fullName evidence="4">Ribosomal protein L7/L12 C-terminal domain-containing protein</fullName>
    </recommendedName>
</protein>
<dbReference type="RefSeq" id="WP_125563475.1">
    <property type="nucleotide sequence ID" value="NZ_RBVX01000117.1"/>
</dbReference>
<reference evidence="2 3" key="1">
    <citation type="submission" date="2018-10" db="EMBL/GenBank/DDBJ databases">
        <title>Draft genome sequence of Bacillus salarius IM0101, isolated from a hypersaline soil in Inner Mongolia, China.</title>
        <authorList>
            <person name="Yamprayoonswat W."/>
            <person name="Boonvisut S."/>
            <person name="Jumpathong W."/>
            <person name="Sittihan S."/>
            <person name="Ruangsuj P."/>
            <person name="Wanthongcharoen S."/>
            <person name="Thongpramul N."/>
            <person name="Pimmason S."/>
            <person name="Yu B."/>
            <person name="Yasawong M."/>
        </authorList>
    </citation>
    <scope>NUCLEOTIDE SEQUENCE [LARGE SCALE GENOMIC DNA]</scope>
    <source>
        <strain evidence="2 3">IM0101</strain>
    </source>
</reference>
<dbReference type="OrthoDB" id="2649700at2"/>
<keyword evidence="3" id="KW-1185">Reference proteome</keyword>
<dbReference type="AlphaFoldDB" id="A0A428MRY2"/>
<proteinExistence type="predicted"/>
<keyword evidence="1" id="KW-0472">Membrane</keyword>
<accession>A0A428MRY2</accession>
<organism evidence="2 3">
    <name type="scientific">Salibacterium salarium</name>
    <dbReference type="NCBI Taxonomy" id="284579"/>
    <lineage>
        <taxon>Bacteria</taxon>
        <taxon>Bacillati</taxon>
        <taxon>Bacillota</taxon>
        <taxon>Bacilli</taxon>
        <taxon>Bacillales</taxon>
        <taxon>Bacillaceae</taxon>
    </lineage>
</organism>
<evidence type="ECO:0000313" key="3">
    <source>
        <dbReference type="Proteomes" id="UP000275076"/>
    </source>
</evidence>